<evidence type="ECO:0000256" key="2">
    <source>
        <dbReference type="SAM" id="SignalP"/>
    </source>
</evidence>
<evidence type="ECO:0000313" key="4">
    <source>
        <dbReference type="Proteomes" id="UP000736373"/>
    </source>
</evidence>
<feature type="chain" id="PRO_5045361028" description="PE-PGRS family protein" evidence="2">
    <location>
        <begin position="32"/>
        <end position="124"/>
    </location>
</feature>
<organism evidence="3 4">
    <name type="scientific">Paraburkholderia podalyriae</name>
    <dbReference type="NCBI Taxonomy" id="1938811"/>
    <lineage>
        <taxon>Bacteria</taxon>
        <taxon>Pseudomonadati</taxon>
        <taxon>Pseudomonadota</taxon>
        <taxon>Betaproteobacteria</taxon>
        <taxon>Burkholderiales</taxon>
        <taxon>Burkholderiaceae</taxon>
        <taxon>Paraburkholderia</taxon>
    </lineage>
</organism>
<dbReference type="Proteomes" id="UP000736373">
    <property type="component" value="Unassembled WGS sequence"/>
</dbReference>
<dbReference type="EMBL" id="VZQQ01000031">
    <property type="protein sequence ID" value="MBC8750369.1"/>
    <property type="molecule type" value="Genomic_DNA"/>
</dbReference>
<sequence length="124" mass="11340">MKKQNGDAWILGTRRAALAVAVSLYAAMVGAQTNSGSTAAPETNRGVMVLADVGAYGECPSGGGPGCTSQGGGRLGSGGFGVAAAGLGSTSTTGSPAGNGTSSTGAGASSSGGNSSANSGPGGV</sequence>
<feature type="signal peptide" evidence="2">
    <location>
        <begin position="1"/>
        <end position="31"/>
    </location>
</feature>
<comment type="caution">
    <text evidence="3">The sequence shown here is derived from an EMBL/GenBank/DDBJ whole genome shotgun (WGS) entry which is preliminary data.</text>
</comment>
<keyword evidence="4" id="KW-1185">Reference proteome</keyword>
<protein>
    <recommendedName>
        <fullName evidence="5">PE-PGRS family protein</fullName>
    </recommendedName>
</protein>
<name>A0ABR7PVR6_9BURK</name>
<reference evidence="3 4" key="1">
    <citation type="submission" date="2019-09" db="EMBL/GenBank/DDBJ databases">
        <title>Paraburkholderia podalyriae sp. nov., A South African Podalyria-associated rhizobium.</title>
        <authorList>
            <person name="Mavima L."/>
            <person name="Beukes C.W."/>
            <person name="Palmer M."/>
            <person name="De Meyer S.E."/>
            <person name="James E.K."/>
            <person name="Maluk M."/>
            <person name="Avontuur J.R."/>
            <person name="Chan W.Y."/>
            <person name="Venter S.N."/>
            <person name="Steenkamp E.T."/>
        </authorList>
    </citation>
    <scope>NUCLEOTIDE SEQUENCE [LARGE SCALE GENOMIC DNA]</scope>
    <source>
        <strain evidence="3 4">WC7.3b</strain>
    </source>
</reference>
<feature type="non-terminal residue" evidence="3">
    <location>
        <position position="124"/>
    </location>
</feature>
<evidence type="ECO:0000313" key="3">
    <source>
        <dbReference type="EMBL" id="MBC8750369.1"/>
    </source>
</evidence>
<keyword evidence="2" id="KW-0732">Signal</keyword>
<gene>
    <name evidence="3" type="ORF">F6X42_28415</name>
</gene>
<proteinExistence type="predicted"/>
<feature type="region of interest" description="Disordered" evidence="1">
    <location>
        <begin position="86"/>
        <end position="124"/>
    </location>
</feature>
<accession>A0ABR7PVR6</accession>
<evidence type="ECO:0000256" key="1">
    <source>
        <dbReference type="SAM" id="MobiDB-lite"/>
    </source>
</evidence>
<evidence type="ECO:0008006" key="5">
    <source>
        <dbReference type="Google" id="ProtNLM"/>
    </source>
</evidence>